<protein>
    <submittedName>
        <fullName evidence="12">Bifunctional phosphoribosylaminoimidazolecarboxamide formyltransferase/IMP cyclohydrolase</fullName>
    </submittedName>
</protein>
<sequence>MSVKRALISVSDKEGVAEFARKLAKCGIEIISTGGTKKVIEDEGIEVKSVEKITDFPEIMDGRVKTIHPKIFGGILAREKDKEQKESLGIEDIDLVVVNLYPFEETAKNEESLPELIEMIDIGGPSLIRAAAKNYSRVCVVVEPGDYNEVIQAIENQKIDVSMREKLALKAFQHTAKYDSYIQSELSNRFDIESLTSDDLTIIGERKGELRYAENPHQKGAFYINPRIDTPSIATAKQLQGKQLSYNNILDFDGALAIVADFEEPTVVIIKHTNPCGVASSEIISEAYSSALETDPSSAFGGIIGINREVDMETANKIVESFKEGVVAPAFSKEALKILSQKKNMRLLEVGDIVRYEAGKQMRSVAGGWLVQESDKKRITREECTIVTDKKPSEEEWDGLMYGWKLMKHIRSNAIVFTKGKRTVGIGAGQMSRVDSVKIASFKSRPDAKGTVMASDAFFPFPDGIEAAAEAGVTAIIQSGGSIRDQEVIDSANKIGVSMVFTGERHFRH</sequence>
<dbReference type="InterPro" id="IPR036914">
    <property type="entry name" value="MGS-like_dom_sf"/>
</dbReference>
<dbReference type="SUPFAM" id="SSF53927">
    <property type="entry name" value="Cytidine deaminase-like"/>
    <property type="match status" value="1"/>
</dbReference>
<accession>A0A1J5THH2</accession>
<dbReference type="SMART" id="SM00851">
    <property type="entry name" value="MGS"/>
    <property type="match status" value="1"/>
</dbReference>
<evidence type="ECO:0000256" key="10">
    <source>
        <dbReference type="ARBA" id="ARBA00050687"/>
    </source>
</evidence>
<dbReference type="FunFam" id="3.40.50.1380:FF:000001">
    <property type="entry name" value="Bifunctional purine biosynthesis protein PurH"/>
    <property type="match status" value="1"/>
</dbReference>
<evidence type="ECO:0000259" key="11">
    <source>
        <dbReference type="PROSITE" id="PS51855"/>
    </source>
</evidence>
<evidence type="ECO:0000256" key="9">
    <source>
        <dbReference type="ARBA" id="ARBA00050488"/>
    </source>
</evidence>
<comment type="catalytic activity">
    <reaction evidence="9">
        <text>(6R)-10-formyltetrahydrofolate + 5-amino-1-(5-phospho-beta-D-ribosyl)imidazole-4-carboxamide = 5-formamido-1-(5-phospho-D-ribosyl)imidazole-4-carboxamide + (6S)-5,6,7,8-tetrahydrofolate</text>
        <dbReference type="Rhea" id="RHEA:22192"/>
        <dbReference type="ChEBI" id="CHEBI:57453"/>
        <dbReference type="ChEBI" id="CHEBI:58467"/>
        <dbReference type="ChEBI" id="CHEBI:58475"/>
        <dbReference type="ChEBI" id="CHEBI:195366"/>
        <dbReference type="EC" id="2.1.2.3"/>
    </reaction>
</comment>
<evidence type="ECO:0000313" key="13">
    <source>
        <dbReference type="Proteomes" id="UP000183815"/>
    </source>
</evidence>
<dbReference type="CDD" id="cd01421">
    <property type="entry name" value="IMPCH"/>
    <property type="match status" value="1"/>
</dbReference>
<evidence type="ECO:0000256" key="6">
    <source>
        <dbReference type="ARBA" id="ARBA00022801"/>
    </source>
</evidence>
<reference evidence="12 13" key="1">
    <citation type="submission" date="2016-08" db="EMBL/GenBank/DDBJ databases">
        <title>New Insights into Marine Group III Euryarchaeota, from dark to light.</title>
        <authorList>
            <person name="Haro-Moreno J.M."/>
            <person name="Rodriguez-Valera F."/>
            <person name="Lopez-Garcia P."/>
            <person name="Moreira D."/>
            <person name="Martin-Cuadrado A.B."/>
        </authorList>
    </citation>
    <scope>NUCLEOTIDE SEQUENCE [LARGE SCALE GENOMIC DNA]</scope>
    <source>
        <strain evidence="12">CG-Bathy1</strain>
    </source>
</reference>
<dbReference type="InterPro" id="IPR002695">
    <property type="entry name" value="PurH-like"/>
</dbReference>
<name>A0A1J5THH2_9ARCH</name>
<feature type="domain" description="MGS-like" evidence="11">
    <location>
        <begin position="1"/>
        <end position="142"/>
    </location>
</feature>
<evidence type="ECO:0000256" key="7">
    <source>
        <dbReference type="ARBA" id="ARBA00022975"/>
    </source>
</evidence>
<dbReference type="PROSITE" id="PS51855">
    <property type="entry name" value="MGS"/>
    <property type="match status" value="1"/>
</dbReference>
<keyword evidence="6 12" id="KW-0378">Hydrolase</keyword>
<dbReference type="FunFam" id="3.40.140.20:FF:000001">
    <property type="entry name" value="Bifunctional purine biosynthesis protein PurH"/>
    <property type="match status" value="1"/>
</dbReference>
<evidence type="ECO:0000256" key="1">
    <source>
        <dbReference type="ARBA" id="ARBA00004844"/>
    </source>
</evidence>
<organism evidence="12 13">
    <name type="scientific">Marine Group III euryarchaeote CG-Bathy1</name>
    <dbReference type="NCBI Taxonomy" id="1889001"/>
    <lineage>
        <taxon>Archaea</taxon>
        <taxon>Methanobacteriati</taxon>
        <taxon>Thermoplasmatota</taxon>
        <taxon>Thermoplasmata</taxon>
        <taxon>Candidatus Thermoprofundales</taxon>
    </lineage>
</organism>
<dbReference type="PANTHER" id="PTHR11692:SF0">
    <property type="entry name" value="BIFUNCTIONAL PURINE BIOSYNTHESIS PROTEIN ATIC"/>
    <property type="match status" value="1"/>
</dbReference>
<dbReference type="GO" id="GO:0006221">
    <property type="term" value="P:pyrimidine nucleotide biosynthetic process"/>
    <property type="evidence" value="ECO:0007669"/>
    <property type="project" value="UniProtKB-KW"/>
</dbReference>
<dbReference type="GO" id="GO:0005829">
    <property type="term" value="C:cytosol"/>
    <property type="evidence" value="ECO:0007669"/>
    <property type="project" value="TreeGrafter"/>
</dbReference>
<evidence type="ECO:0000256" key="4">
    <source>
        <dbReference type="ARBA" id="ARBA00022679"/>
    </source>
</evidence>
<dbReference type="Proteomes" id="UP000183815">
    <property type="component" value="Unassembled WGS sequence"/>
</dbReference>
<dbReference type="EMBL" id="MIYU01000001">
    <property type="protein sequence ID" value="OIR20425.1"/>
    <property type="molecule type" value="Genomic_DNA"/>
</dbReference>
<dbReference type="SMART" id="SM00798">
    <property type="entry name" value="AICARFT_IMPCHas"/>
    <property type="match status" value="1"/>
</dbReference>
<evidence type="ECO:0000256" key="2">
    <source>
        <dbReference type="ARBA" id="ARBA00004954"/>
    </source>
</evidence>
<keyword evidence="4 12" id="KW-0808">Transferase</keyword>
<evidence type="ECO:0000256" key="3">
    <source>
        <dbReference type="ARBA" id="ARBA00007667"/>
    </source>
</evidence>
<keyword evidence="7" id="KW-0665">Pyrimidine biosynthesis</keyword>
<comment type="similarity">
    <text evidence="3">Belongs to the PurH family.</text>
</comment>
<proteinExistence type="inferred from homology"/>
<dbReference type="UniPathway" id="UPA00074">
    <property type="reaction ID" value="UER00133"/>
</dbReference>
<evidence type="ECO:0000256" key="5">
    <source>
        <dbReference type="ARBA" id="ARBA00022755"/>
    </source>
</evidence>
<dbReference type="GO" id="GO:0003937">
    <property type="term" value="F:IMP cyclohydrolase activity"/>
    <property type="evidence" value="ECO:0007669"/>
    <property type="project" value="UniProtKB-EC"/>
</dbReference>
<dbReference type="Pfam" id="PF02142">
    <property type="entry name" value="MGS"/>
    <property type="match status" value="1"/>
</dbReference>
<dbReference type="PANTHER" id="PTHR11692">
    <property type="entry name" value="BIFUNCTIONAL PURINE BIOSYNTHESIS PROTEIN PURH"/>
    <property type="match status" value="1"/>
</dbReference>
<evidence type="ECO:0000256" key="8">
    <source>
        <dbReference type="ARBA" id="ARBA00023268"/>
    </source>
</evidence>
<keyword evidence="5" id="KW-0658">Purine biosynthesis</keyword>
<dbReference type="Pfam" id="PF01808">
    <property type="entry name" value="AICARFT_IMPCHas"/>
    <property type="match status" value="1"/>
</dbReference>
<dbReference type="GO" id="GO:0004643">
    <property type="term" value="F:phosphoribosylaminoimidazolecarboxamide formyltransferase activity"/>
    <property type="evidence" value="ECO:0007669"/>
    <property type="project" value="UniProtKB-EC"/>
</dbReference>
<gene>
    <name evidence="12" type="ORF">BEU04_00720</name>
</gene>
<dbReference type="InterPro" id="IPR011607">
    <property type="entry name" value="MGS-like_dom"/>
</dbReference>
<dbReference type="Gene3D" id="3.40.50.1380">
    <property type="entry name" value="Methylglyoxal synthase-like domain"/>
    <property type="match status" value="1"/>
</dbReference>
<dbReference type="SUPFAM" id="SSF52335">
    <property type="entry name" value="Methylglyoxal synthase-like"/>
    <property type="match status" value="1"/>
</dbReference>
<evidence type="ECO:0000313" key="12">
    <source>
        <dbReference type="EMBL" id="OIR20425.1"/>
    </source>
</evidence>
<comment type="pathway">
    <text evidence="1">Purine metabolism; IMP biosynthesis via de novo pathway; IMP from 5-formamido-1-(5-phospho-D-ribosyl)imidazole-4-carboxamide: step 1/1.</text>
</comment>
<dbReference type="NCBIfam" id="NF002049">
    <property type="entry name" value="PRK00881.1"/>
    <property type="match status" value="1"/>
</dbReference>
<comment type="catalytic activity">
    <reaction evidence="10">
        <text>IMP + H2O = 5-formamido-1-(5-phospho-D-ribosyl)imidazole-4-carboxamide</text>
        <dbReference type="Rhea" id="RHEA:18445"/>
        <dbReference type="ChEBI" id="CHEBI:15377"/>
        <dbReference type="ChEBI" id="CHEBI:58053"/>
        <dbReference type="ChEBI" id="CHEBI:58467"/>
        <dbReference type="EC" id="3.5.4.10"/>
    </reaction>
</comment>
<keyword evidence="8" id="KW-0511">Multifunctional enzyme</keyword>
<dbReference type="InterPro" id="IPR024051">
    <property type="entry name" value="AICAR_Tfase_dup_dom_sf"/>
</dbReference>
<dbReference type="GO" id="GO:0006189">
    <property type="term" value="P:'de novo' IMP biosynthetic process"/>
    <property type="evidence" value="ECO:0007669"/>
    <property type="project" value="UniProtKB-UniPathway"/>
</dbReference>
<comment type="caution">
    <text evidence="12">The sequence shown here is derived from an EMBL/GenBank/DDBJ whole genome shotgun (WGS) entry which is preliminary data.</text>
</comment>
<comment type="pathway">
    <text evidence="2">Purine metabolism; IMP biosynthesis via de novo pathway; 5-formamido-1-(5-phospho-D-ribosyl)imidazole-4-carboxamide from 5-amino-1-(5-phospho-D-ribosyl)imidazole-4-carboxamide (10-formyl THF route): step 1/1.</text>
</comment>
<dbReference type="Gene3D" id="3.40.140.20">
    <property type="match status" value="2"/>
</dbReference>
<dbReference type="HAMAP" id="MF_00139">
    <property type="entry name" value="PurH"/>
    <property type="match status" value="1"/>
</dbReference>
<dbReference type="InterPro" id="IPR016193">
    <property type="entry name" value="Cytidine_deaminase-like"/>
</dbReference>
<dbReference type="NCBIfam" id="TIGR00355">
    <property type="entry name" value="purH"/>
    <property type="match status" value="1"/>
</dbReference>
<dbReference type="FunFam" id="3.40.140.20:FF:000002">
    <property type="entry name" value="Bifunctional purine biosynthesis protein PurH"/>
    <property type="match status" value="1"/>
</dbReference>
<dbReference type="AlphaFoldDB" id="A0A1J5THH2"/>
<dbReference type="PIRSF" id="PIRSF000414">
    <property type="entry name" value="AICARFT_IMPCHas"/>
    <property type="match status" value="1"/>
</dbReference>